<dbReference type="InterPro" id="IPR016461">
    <property type="entry name" value="COMT-like"/>
</dbReference>
<dbReference type="Gene3D" id="1.10.10.10">
    <property type="entry name" value="Winged helix-like DNA-binding domain superfamily/Winged helix DNA-binding domain"/>
    <property type="match status" value="1"/>
</dbReference>
<dbReference type="EMBL" id="JAVRRT010000003">
    <property type="protein sequence ID" value="KAK5173419.1"/>
    <property type="molecule type" value="Genomic_DNA"/>
</dbReference>
<dbReference type="PROSITE" id="PS51683">
    <property type="entry name" value="SAM_OMT_II"/>
    <property type="match status" value="1"/>
</dbReference>
<dbReference type="RefSeq" id="XP_064662114.1">
    <property type="nucleotide sequence ID" value="XM_064799359.1"/>
</dbReference>
<dbReference type="PANTHER" id="PTHR43712">
    <property type="entry name" value="PUTATIVE (AFU_ORTHOLOGUE AFUA_4G14580)-RELATED"/>
    <property type="match status" value="1"/>
</dbReference>
<dbReference type="PANTHER" id="PTHR43712:SF2">
    <property type="entry name" value="O-METHYLTRANSFERASE CICE"/>
    <property type="match status" value="1"/>
</dbReference>
<dbReference type="SUPFAM" id="SSF53335">
    <property type="entry name" value="S-adenosyl-L-methionine-dependent methyltransferases"/>
    <property type="match status" value="1"/>
</dbReference>
<dbReference type="AlphaFoldDB" id="A0AAV9PI48"/>
<dbReference type="PIRSF" id="PIRSF005739">
    <property type="entry name" value="O-mtase"/>
    <property type="match status" value="1"/>
</dbReference>
<keyword evidence="3" id="KW-0949">S-adenosyl-L-methionine</keyword>
<keyword evidence="2" id="KW-0808">Transferase</keyword>
<dbReference type="GeneID" id="89923447"/>
<evidence type="ECO:0000259" key="5">
    <source>
        <dbReference type="Pfam" id="PF00891"/>
    </source>
</evidence>
<dbReference type="Proteomes" id="UP001337655">
    <property type="component" value="Unassembled WGS sequence"/>
</dbReference>
<evidence type="ECO:0000256" key="4">
    <source>
        <dbReference type="PIRSR" id="PIRSR005739-1"/>
    </source>
</evidence>
<dbReference type="Pfam" id="PF00891">
    <property type="entry name" value="Methyltransf_2"/>
    <property type="match status" value="1"/>
</dbReference>
<organism evidence="6 7">
    <name type="scientific">Saxophila tyrrhenica</name>
    <dbReference type="NCBI Taxonomy" id="1690608"/>
    <lineage>
        <taxon>Eukaryota</taxon>
        <taxon>Fungi</taxon>
        <taxon>Dikarya</taxon>
        <taxon>Ascomycota</taxon>
        <taxon>Pezizomycotina</taxon>
        <taxon>Dothideomycetes</taxon>
        <taxon>Dothideomycetidae</taxon>
        <taxon>Mycosphaerellales</taxon>
        <taxon>Extremaceae</taxon>
        <taxon>Saxophila</taxon>
    </lineage>
</organism>
<evidence type="ECO:0000256" key="2">
    <source>
        <dbReference type="ARBA" id="ARBA00022679"/>
    </source>
</evidence>
<dbReference type="SUPFAM" id="SSF46785">
    <property type="entry name" value="Winged helix' DNA-binding domain"/>
    <property type="match status" value="1"/>
</dbReference>
<gene>
    <name evidence="6" type="ORF">LTR77_002100</name>
</gene>
<dbReference type="InterPro" id="IPR029063">
    <property type="entry name" value="SAM-dependent_MTases_sf"/>
</dbReference>
<accession>A0AAV9PI48</accession>
<dbReference type="InterPro" id="IPR036388">
    <property type="entry name" value="WH-like_DNA-bd_sf"/>
</dbReference>
<evidence type="ECO:0000256" key="1">
    <source>
        <dbReference type="ARBA" id="ARBA00022603"/>
    </source>
</evidence>
<protein>
    <recommendedName>
        <fullName evidence="5">O-methyltransferase C-terminal domain-containing protein</fullName>
    </recommendedName>
</protein>
<evidence type="ECO:0000256" key="3">
    <source>
        <dbReference type="ARBA" id="ARBA00022691"/>
    </source>
</evidence>
<dbReference type="Gene3D" id="3.40.50.150">
    <property type="entry name" value="Vaccinia Virus protein VP39"/>
    <property type="match status" value="1"/>
</dbReference>
<dbReference type="GO" id="GO:0008171">
    <property type="term" value="F:O-methyltransferase activity"/>
    <property type="evidence" value="ECO:0007669"/>
    <property type="project" value="InterPro"/>
</dbReference>
<sequence>MEGEFEGQQQALLALLVKTERYVDTMSDGALATDSHTRKQILDRLTSLKHKLQTPMEQAWDIFFQPHHLSVLQTAMDAGWLQILNDAGREGVTVTNLAAKSGADASLVRRLIRFLAAAGTVKEVDVDVFAAIEMTEFFSSPAIKAGLRHASHEYTAAVSQMPEYFANNGYQSPPNVEYGIFAHTYGTSFFRYLSQRPVAAAAFNEFMAASKQGSRHWGDVYPVEWLQVQDPEDVLLVDVGGGKGHELAEMVARKEASGLRGKLVLQDLAKVLDEVPEQRRSMFDVEAHDFFTPQPESCRNARTYYMRSVLHDWPDEECVTILSHLRDAMRVGYSSVLINDIVLPDRDISFWSAAFDVTMMAVVCGKERARREWEGLIGSVEGLLIEGVWEIDARGHCVIEVRRTR</sequence>
<proteinExistence type="predicted"/>
<dbReference type="GO" id="GO:0032259">
    <property type="term" value="P:methylation"/>
    <property type="evidence" value="ECO:0007669"/>
    <property type="project" value="UniProtKB-KW"/>
</dbReference>
<feature type="active site" description="Proton acceptor" evidence="4">
    <location>
        <position position="311"/>
    </location>
</feature>
<dbReference type="GO" id="GO:0046983">
    <property type="term" value="F:protein dimerization activity"/>
    <property type="evidence" value="ECO:0007669"/>
    <property type="project" value="InterPro"/>
</dbReference>
<name>A0AAV9PI48_9PEZI</name>
<keyword evidence="1" id="KW-0489">Methyltransferase</keyword>
<feature type="domain" description="O-methyltransferase C-terminal" evidence="5">
    <location>
        <begin position="180"/>
        <end position="378"/>
    </location>
</feature>
<keyword evidence="7" id="KW-1185">Reference proteome</keyword>
<reference evidence="6 7" key="1">
    <citation type="submission" date="2023-08" db="EMBL/GenBank/DDBJ databases">
        <title>Black Yeasts Isolated from many extreme environments.</title>
        <authorList>
            <person name="Coleine C."/>
            <person name="Stajich J.E."/>
            <person name="Selbmann L."/>
        </authorList>
    </citation>
    <scope>NUCLEOTIDE SEQUENCE [LARGE SCALE GENOMIC DNA]</scope>
    <source>
        <strain evidence="6 7">CCFEE 5935</strain>
    </source>
</reference>
<dbReference type="InterPro" id="IPR036390">
    <property type="entry name" value="WH_DNA-bd_sf"/>
</dbReference>
<evidence type="ECO:0000313" key="6">
    <source>
        <dbReference type="EMBL" id="KAK5173419.1"/>
    </source>
</evidence>
<evidence type="ECO:0000313" key="7">
    <source>
        <dbReference type="Proteomes" id="UP001337655"/>
    </source>
</evidence>
<comment type="caution">
    <text evidence="6">The sequence shown here is derived from an EMBL/GenBank/DDBJ whole genome shotgun (WGS) entry which is preliminary data.</text>
</comment>
<dbReference type="InterPro" id="IPR001077">
    <property type="entry name" value="COMT_C"/>
</dbReference>